<accession>A0A062U5X7</accession>
<evidence type="ECO:0000313" key="2">
    <source>
        <dbReference type="Proteomes" id="UP000027037"/>
    </source>
</evidence>
<dbReference type="EMBL" id="AWFF01000081">
    <property type="protein sequence ID" value="KCZ51565.1"/>
    <property type="molecule type" value="Genomic_DNA"/>
</dbReference>
<evidence type="ECO:0000313" key="1">
    <source>
        <dbReference type="EMBL" id="KCZ51565.1"/>
    </source>
</evidence>
<name>A0A062U5X7_9PROT</name>
<protein>
    <submittedName>
        <fullName evidence="1">Uncharacterized protein</fullName>
    </submittedName>
</protein>
<comment type="caution">
    <text evidence="1">The sequence shown here is derived from an EMBL/GenBank/DDBJ whole genome shotgun (WGS) entry which is preliminary data.</text>
</comment>
<dbReference type="Proteomes" id="UP000027037">
    <property type="component" value="Unassembled WGS sequence"/>
</dbReference>
<reference evidence="1 2" key="1">
    <citation type="journal article" date="2014" name="Antonie Van Leeuwenhoek">
        <title>Hyphomonas beringensis sp. nov. and Hyphomonas chukchiensis sp. nov., isolated from surface seawater of the Bering Sea and Chukchi Sea.</title>
        <authorList>
            <person name="Li C."/>
            <person name="Lai Q."/>
            <person name="Li G."/>
            <person name="Dong C."/>
            <person name="Wang J."/>
            <person name="Liao Y."/>
            <person name="Shao Z."/>
        </authorList>
    </citation>
    <scope>NUCLEOTIDE SEQUENCE [LARGE SCALE GENOMIC DNA]</scope>
    <source>
        <strain evidence="1 2">25B14_1</strain>
    </source>
</reference>
<proteinExistence type="predicted"/>
<organism evidence="1 2">
    <name type="scientific">Hyphomonas beringensis</name>
    <dbReference type="NCBI Taxonomy" id="1280946"/>
    <lineage>
        <taxon>Bacteria</taxon>
        <taxon>Pseudomonadati</taxon>
        <taxon>Pseudomonadota</taxon>
        <taxon>Alphaproteobacteria</taxon>
        <taxon>Hyphomonadales</taxon>
        <taxon>Hyphomonadaceae</taxon>
        <taxon>Hyphomonas</taxon>
    </lineage>
</organism>
<dbReference type="AlphaFoldDB" id="A0A062U5X7"/>
<dbReference type="RefSeq" id="WP_034798884.1">
    <property type="nucleotide sequence ID" value="NZ_AWFF01000081.1"/>
</dbReference>
<sequence length="152" mass="17217">MMTSIEFWRTASAEDIRETAPTPKISFFLLPYSVTEIEIFIALKAFVESGQHDALIVYSGMTGLAQFSPDLADQMNWFFGNTDGRIVIAATDFSRGLFWDDNGEFLLGFGKDQFVKDAHPFPAWLSKSRFVNGSIDESRTGWADEFWEKFCG</sequence>
<gene>
    <name evidence="1" type="ORF">HY29_18385</name>
</gene>
<keyword evidence="2" id="KW-1185">Reference proteome</keyword>